<name>A0ABW9QZM6_9ACTN</name>
<reference evidence="2 3" key="1">
    <citation type="submission" date="2019-11" db="EMBL/GenBank/DDBJ databases">
        <title>Acidiferrimicrobium australis gen. nov., sp. nov., an acidophilic and obligately heterotrophic, member of the Actinobacteria that catalyses dissimilatory oxido- reduction of iron isolated from metal-rich acidic water in Chile.</title>
        <authorList>
            <person name="Gonzalez D."/>
            <person name="Huber K."/>
            <person name="Hedrich S."/>
            <person name="Rojas-Villalobos C."/>
            <person name="Quatrini R."/>
            <person name="Dinamarca M.A."/>
            <person name="Schwarz A."/>
            <person name="Canales C."/>
            <person name="Nancucheo I."/>
        </authorList>
    </citation>
    <scope>NUCLEOTIDE SEQUENCE [LARGE SCALE GENOMIC DNA]</scope>
    <source>
        <strain evidence="2 3">USS-CCA1</strain>
    </source>
</reference>
<dbReference type="Gene3D" id="3.50.50.60">
    <property type="entry name" value="FAD/NAD(P)-binding domain"/>
    <property type="match status" value="1"/>
</dbReference>
<proteinExistence type="predicted"/>
<feature type="domain" description="FAD-binding" evidence="1">
    <location>
        <begin position="5"/>
        <end position="170"/>
    </location>
</feature>
<dbReference type="PANTHER" id="PTHR42685">
    <property type="entry name" value="GERANYLGERANYL DIPHOSPHATE REDUCTASE"/>
    <property type="match status" value="1"/>
</dbReference>
<dbReference type="EMBL" id="WJHE01001609">
    <property type="protein sequence ID" value="MST35312.1"/>
    <property type="molecule type" value="Genomic_DNA"/>
</dbReference>
<protein>
    <submittedName>
        <fullName evidence="2">FAD-binding protein</fullName>
    </submittedName>
</protein>
<dbReference type="PANTHER" id="PTHR42685:SF22">
    <property type="entry name" value="CONDITIONED MEDIUM FACTOR RECEPTOR 1"/>
    <property type="match status" value="1"/>
</dbReference>
<gene>
    <name evidence="2" type="ORF">GHK86_21600</name>
</gene>
<sequence>PVTPVDVAVVGAGPAGAAAAITAARAGLRVHVVDRAVFPRDKTCGDGLTTGALRRLERLGLDPWRLPSWQPVRTARVRIPDGRVASLDLPDPDRVRAATVRRLELDAALVRLTRAAGAEVEEGRTVTGAATAAGGAGVELTLQDGSTLQARYVVAADGMWSPLRKALGLADDGYLGEWQAVRQYHRGVGPAARDFWVWFEDDLRPGYAWSFPLPEGRANVGFGVRRVPGEPTGNLRERWAEVLQRPPVASVLGPGAEPEEPVRSWPIPARIGDTALAGLGGRVLFVG</sequence>
<evidence type="ECO:0000313" key="2">
    <source>
        <dbReference type="EMBL" id="MST35312.1"/>
    </source>
</evidence>
<evidence type="ECO:0000259" key="1">
    <source>
        <dbReference type="Pfam" id="PF01494"/>
    </source>
</evidence>
<organism evidence="2 3">
    <name type="scientific">Acidiferrimicrobium australe</name>
    <dbReference type="NCBI Taxonomy" id="2664430"/>
    <lineage>
        <taxon>Bacteria</taxon>
        <taxon>Bacillati</taxon>
        <taxon>Actinomycetota</taxon>
        <taxon>Acidimicrobiia</taxon>
        <taxon>Acidimicrobiales</taxon>
        <taxon>Acidimicrobiaceae</taxon>
        <taxon>Acidiferrimicrobium</taxon>
    </lineage>
</organism>
<dbReference type="SUPFAM" id="SSF51905">
    <property type="entry name" value="FAD/NAD(P)-binding domain"/>
    <property type="match status" value="1"/>
</dbReference>
<evidence type="ECO:0000313" key="3">
    <source>
        <dbReference type="Proteomes" id="UP000437736"/>
    </source>
</evidence>
<dbReference type="Proteomes" id="UP000437736">
    <property type="component" value="Unassembled WGS sequence"/>
</dbReference>
<keyword evidence="3" id="KW-1185">Reference proteome</keyword>
<dbReference type="InterPro" id="IPR036188">
    <property type="entry name" value="FAD/NAD-bd_sf"/>
</dbReference>
<dbReference type="PRINTS" id="PR00420">
    <property type="entry name" value="RNGMNOXGNASE"/>
</dbReference>
<dbReference type="Pfam" id="PF01494">
    <property type="entry name" value="FAD_binding_3"/>
    <property type="match status" value="1"/>
</dbReference>
<accession>A0ABW9QZM6</accession>
<comment type="caution">
    <text evidence="2">The sequence shown here is derived from an EMBL/GenBank/DDBJ whole genome shotgun (WGS) entry which is preliminary data.</text>
</comment>
<dbReference type="InterPro" id="IPR050407">
    <property type="entry name" value="Geranylgeranyl_reductase"/>
</dbReference>
<dbReference type="InterPro" id="IPR002938">
    <property type="entry name" value="FAD-bd"/>
</dbReference>
<feature type="non-terminal residue" evidence="2">
    <location>
        <position position="287"/>
    </location>
</feature>
<feature type="non-terminal residue" evidence="2">
    <location>
        <position position="1"/>
    </location>
</feature>